<dbReference type="EMBL" id="JACHDN010000001">
    <property type="protein sequence ID" value="MBB5472445.1"/>
    <property type="molecule type" value="Genomic_DNA"/>
</dbReference>
<feature type="domain" description="RNA polymerase sigma factor 70 region 4 type 2" evidence="6">
    <location>
        <begin position="89"/>
        <end position="138"/>
    </location>
</feature>
<organism evidence="7 9">
    <name type="scientific">Cellulomonas hominis</name>
    <dbReference type="NCBI Taxonomy" id="156981"/>
    <lineage>
        <taxon>Bacteria</taxon>
        <taxon>Bacillati</taxon>
        <taxon>Actinomycetota</taxon>
        <taxon>Actinomycetes</taxon>
        <taxon>Micrococcales</taxon>
        <taxon>Cellulomonadaceae</taxon>
        <taxon>Cellulomonas</taxon>
    </lineage>
</organism>
<dbReference type="RefSeq" id="WP_183834837.1">
    <property type="nucleotide sequence ID" value="NZ_BJVQ01000006.1"/>
</dbReference>
<keyword evidence="5" id="KW-0804">Transcription</keyword>
<dbReference type="Gene3D" id="1.10.10.10">
    <property type="entry name" value="Winged helix-like DNA-binding domain superfamily/Winged helix DNA-binding domain"/>
    <property type="match status" value="1"/>
</dbReference>
<keyword evidence="3" id="KW-0731">Sigma factor</keyword>
<dbReference type="Proteomes" id="UP000564629">
    <property type="component" value="Unassembled WGS sequence"/>
</dbReference>
<reference evidence="7 9" key="1">
    <citation type="submission" date="2019-07" db="EMBL/GenBank/DDBJ databases">
        <title>Whole genome shotgun sequence of Cellulomonas hominis NBRC 16055.</title>
        <authorList>
            <person name="Hosoyama A."/>
            <person name="Uohara A."/>
            <person name="Ohji S."/>
            <person name="Ichikawa N."/>
        </authorList>
    </citation>
    <scope>NUCLEOTIDE SEQUENCE [LARGE SCALE GENOMIC DNA]</scope>
    <source>
        <strain evidence="7 9">NBRC 16055</strain>
    </source>
</reference>
<protein>
    <submittedName>
        <fullName evidence="8">RNA polymerase sigma-70 factor (ECF subfamily)</fullName>
    </submittedName>
</protein>
<dbReference type="PANTHER" id="PTHR43133">
    <property type="entry name" value="RNA POLYMERASE ECF-TYPE SIGMA FACTO"/>
    <property type="match status" value="1"/>
</dbReference>
<dbReference type="InterPro" id="IPR036388">
    <property type="entry name" value="WH-like_DNA-bd_sf"/>
</dbReference>
<sequence length="149" mass="15782">MAYGDETIEAVARERGRALVAYAYLLTGDLPEAEGLVQHALVRTVLRPRAAADPATAEAEVRRTLLVAVAAGRRRRGPHAHAAARTPAHEALLALPPAQRVCVVLHDLDGLPPDRIGGLLDLSTGTVRSHLADARLRMGSPAEAAEVRA</sequence>
<evidence type="ECO:0000256" key="3">
    <source>
        <dbReference type="ARBA" id="ARBA00023082"/>
    </source>
</evidence>
<comment type="similarity">
    <text evidence="1">Belongs to the sigma-70 factor family. ECF subfamily.</text>
</comment>
<dbReference type="GO" id="GO:0016987">
    <property type="term" value="F:sigma factor activity"/>
    <property type="evidence" value="ECO:0007669"/>
    <property type="project" value="UniProtKB-KW"/>
</dbReference>
<dbReference type="InterPro" id="IPR013324">
    <property type="entry name" value="RNA_pol_sigma_r3/r4-like"/>
</dbReference>
<dbReference type="GO" id="GO:0003677">
    <property type="term" value="F:DNA binding"/>
    <property type="evidence" value="ECO:0007669"/>
    <property type="project" value="UniProtKB-KW"/>
</dbReference>
<dbReference type="InterPro" id="IPR013249">
    <property type="entry name" value="RNA_pol_sigma70_r4_t2"/>
</dbReference>
<keyword evidence="4" id="KW-0238">DNA-binding</keyword>
<dbReference type="SUPFAM" id="SSF88659">
    <property type="entry name" value="Sigma3 and sigma4 domains of RNA polymerase sigma factors"/>
    <property type="match status" value="1"/>
</dbReference>
<dbReference type="PANTHER" id="PTHR43133:SF50">
    <property type="entry name" value="ECF RNA POLYMERASE SIGMA FACTOR SIGM"/>
    <property type="match status" value="1"/>
</dbReference>
<dbReference type="Pfam" id="PF08281">
    <property type="entry name" value="Sigma70_r4_2"/>
    <property type="match status" value="1"/>
</dbReference>
<gene>
    <name evidence="7" type="ORF">CHO01_07340</name>
    <name evidence="8" type="ORF">HNR08_001181</name>
</gene>
<name>A0A511FCS8_9CELL</name>
<dbReference type="Proteomes" id="UP000321723">
    <property type="component" value="Unassembled WGS sequence"/>
</dbReference>
<keyword evidence="2" id="KW-0805">Transcription regulation</keyword>
<reference evidence="8 10" key="2">
    <citation type="submission" date="2020-08" db="EMBL/GenBank/DDBJ databases">
        <title>Sequencing the genomes of 1000 actinobacteria strains.</title>
        <authorList>
            <person name="Klenk H.-P."/>
        </authorList>
    </citation>
    <scope>NUCLEOTIDE SEQUENCE [LARGE SCALE GENOMIC DNA]</scope>
    <source>
        <strain evidence="8 10">DSM 9581</strain>
    </source>
</reference>
<evidence type="ECO:0000313" key="9">
    <source>
        <dbReference type="Proteomes" id="UP000321723"/>
    </source>
</evidence>
<evidence type="ECO:0000256" key="4">
    <source>
        <dbReference type="ARBA" id="ARBA00023125"/>
    </source>
</evidence>
<evidence type="ECO:0000256" key="5">
    <source>
        <dbReference type="ARBA" id="ARBA00023163"/>
    </source>
</evidence>
<evidence type="ECO:0000256" key="1">
    <source>
        <dbReference type="ARBA" id="ARBA00010641"/>
    </source>
</evidence>
<dbReference type="EMBL" id="BJVQ01000006">
    <property type="protein sequence ID" value="GEL45618.1"/>
    <property type="molecule type" value="Genomic_DNA"/>
</dbReference>
<dbReference type="AlphaFoldDB" id="A0A511FCS8"/>
<dbReference type="InterPro" id="IPR039425">
    <property type="entry name" value="RNA_pol_sigma-70-like"/>
</dbReference>
<comment type="caution">
    <text evidence="7">The sequence shown here is derived from an EMBL/GenBank/DDBJ whole genome shotgun (WGS) entry which is preliminary data.</text>
</comment>
<accession>A0A511FCS8</accession>
<dbReference type="GO" id="GO:0006352">
    <property type="term" value="P:DNA-templated transcription initiation"/>
    <property type="evidence" value="ECO:0007669"/>
    <property type="project" value="InterPro"/>
</dbReference>
<keyword evidence="9" id="KW-1185">Reference proteome</keyword>
<evidence type="ECO:0000259" key="6">
    <source>
        <dbReference type="Pfam" id="PF08281"/>
    </source>
</evidence>
<evidence type="ECO:0000313" key="8">
    <source>
        <dbReference type="EMBL" id="MBB5472445.1"/>
    </source>
</evidence>
<evidence type="ECO:0000313" key="7">
    <source>
        <dbReference type="EMBL" id="GEL45618.1"/>
    </source>
</evidence>
<evidence type="ECO:0000313" key="10">
    <source>
        <dbReference type="Proteomes" id="UP000564629"/>
    </source>
</evidence>
<evidence type="ECO:0000256" key="2">
    <source>
        <dbReference type="ARBA" id="ARBA00023015"/>
    </source>
</evidence>
<proteinExistence type="inferred from homology"/>